<dbReference type="GO" id="GO:0008483">
    <property type="term" value="F:transaminase activity"/>
    <property type="evidence" value="ECO:0007669"/>
    <property type="project" value="UniProtKB-KW"/>
</dbReference>
<keyword evidence="3" id="KW-0663">Pyridoxal phosphate</keyword>
<evidence type="ECO:0000313" key="7">
    <source>
        <dbReference type="Proteomes" id="UP000218979"/>
    </source>
</evidence>
<evidence type="ECO:0000256" key="2">
    <source>
        <dbReference type="ARBA" id="ARBA00009320"/>
    </source>
</evidence>
<dbReference type="InterPro" id="IPR001544">
    <property type="entry name" value="Aminotrans_IV"/>
</dbReference>
<name>A0A1K2HGZ0_9LACT</name>
<dbReference type="InterPro" id="IPR043132">
    <property type="entry name" value="BCAT-like_C"/>
</dbReference>
<evidence type="ECO:0000256" key="3">
    <source>
        <dbReference type="ARBA" id="ARBA00022898"/>
    </source>
</evidence>
<dbReference type="PANTHER" id="PTHR42743:SF11">
    <property type="entry name" value="AMINODEOXYCHORISMATE LYASE"/>
    <property type="match status" value="1"/>
</dbReference>
<sequence length="302" mass="34520">MFYLQKLLQIHDDVKGERSIMENLAYYNGKVMHLSEMMVPFNDRSHFFGDGVYDASVARNRIIFKLEDHIERFFNSMALIDIQPDFTKNELKELLQNLCQKLETGDLFVYFQVSRGTAVRNHSYDRTIKPNLAIYMIPWTGDFSGSRRLKLMTAPDHRFEFCHIKTLNLLPNVLATQAATAQGLDEVVYHREQRVTECAHSNISILTNGVFQTAPLDHWILPGIARKYLLLASQSLGFGISEKPFTIEEMLAADEIIVSSSGTLCAPVSEIDGCVVGGRDPERLQRLQTKIYQDFFKETDID</sequence>
<dbReference type="InterPro" id="IPR036038">
    <property type="entry name" value="Aminotransferase-like"/>
</dbReference>
<keyword evidence="4" id="KW-0808">Transferase</keyword>
<evidence type="ECO:0000313" key="6">
    <source>
        <dbReference type="Proteomes" id="UP000185655"/>
    </source>
</evidence>
<evidence type="ECO:0000313" key="4">
    <source>
        <dbReference type="EMBL" id="PCS02391.1"/>
    </source>
</evidence>
<protein>
    <submittedName>
        <fullName evidence="4">D-alanine aminotransferase</fullName>
    </submittedName>
    <submittedName>
        <fullName evidence="5">D-alanine transaminase</fullName>
    </submittedName>
</protein>
<keyword evidence="4" id="KW-0032">Aminotransferase</keyword>
<dbReference type="PANTHER" id="PTHR42743">
    <property type="entry name" value="AMINO-ACID AMINOTRANSFERASE"/>
    <property type="match status" value="1"/>
</dbReference>
<comment type="cofactor">
    <cofactor evidence="1">
        <name>pyridoxal 5'-phosphate</name>
        <dbReference type="ChEBI" id="CHEBI:597326"/>
    </cofactor>
</comment>
<evidence type="ECO:0000313" key="5">
    <source>
        <dbReference type="EMBL" id="SFZ76030.1"/>
    </source>
</evidence>
<proteinExistence type="inferred from homology"/>
<dbReference type="Gene3D" id="3.20.10.10">
    <property type="entry name" value="D-amino Acid Aminotransferase, subunit A, domain 2"/>
    <property type="match status" value="1"/>
</dbReference>
<evidence type="ECO:0000256" key="1">
    <source>
        <dbReference type="ARBA" id="ARBA00001933"/>
    </source>
</evidence>
<dbReference type="AlphaFoldDB" id="A0A1K2HGZ0"/>
<dbReference type="Gene3D" id="3.30.470.10">
    <property type="match status" value="1"/>
</dbReference>
<dbReference type="Proteomes" id="UP000218979">
    <property type="component" value="Unassembled WGS sequence"/>
</dbReference>
<dbReference type="STRING" id="1122154.SAMN02746068_01804"/>
<dbReference type="InterPro" id="IPR043131">
    <property type="entry name" value="BCAT-like_N"/>
</dbReference>
<accession>A0A1K2HGZ0</accession>
<dbReference type="GO" id="GO:0008652">
    <property type="term" value="P:amino acid biosynthetic process"/>
    <property type="evidence" value="ECO:0007669"/>
    <property type="project" value="UniProtKB-ARBA"/>
</dbReference>
<dbReference type="Pfam" id="PF01063">
    <property type="entry name" value="Aminotran_4"/>
    <property type="match status" value="1"/>
</dbReference>
<organism evidence="5 6">
    <name type="scientific">Pseudolactococcus chungangensis CAU 28 = DSM 22330</name>
    <dbReference type="NCBI Taxonomy" id="1122154"/>
    <lineage>
        <taxon>Bacteria</taxon>
        <taxon>Bacillati</taxon>
        <taxon>Bacillota</taxon>
        <taxon>Bacilli</taxon>
        <taxon>Lactobacillales</taxon>
        <taxon>Streptococcaceae</taxon>
        <taxon>Pseudolactococcus</taxon>
    </lineage>
</organism>
<dbReference type="EMBL" id="JXJT01000016">
    <property type="protein sequence ID" value="PCS02391.1"/>
    <property type="molecule type" value="Genomic_DNA"/>
</dbReference>
<dbReference type="GO" id="GO:0005829">
    <property type="term" value="C:cytosol"/>
    <property type="evidence" value="ECO:0007669"/>
    <property type="project" value="TreeGrafter"/>
</dbReference>
<reference evidence="4 7" key="1">
    <citation type="submission" date="2014-12" db="EMBL/GenBank/DDBJ databases">
        <title>Draft genome sequences of 10 type strains of Lactococcus.</title>
        <authorList>
            <person name="Sun Z."/>
            <person name="Zhong Z."/>
            <person name="Liu W."/>
            <person name="Zhang W."/>
            <person name="Zhang H."/>
        </authorList>
    </citation>
    <scope>NUCLEOTIDE SEQUENCE [LARGE SCALE GENOMIC DNA]</scope>
    <source>
        <strain evidence="4 7">DSM 22330</strain>
    </source>
</reference>
<dbReference type="GO" id="GO:0046394">
    <property type="term" value="P:carboxylic acid biosynthetic process"/>
    <property type="evidence" value="ECO:0007669"/>
    <property type="project" value="UniProtKB-ARBA"/>
</dbReference>
<dbReference type="InterPro" id="IPR050571">
    <property type="entry name" value="Class-IV_PLP-Dep_Aminotrnsfr"/>
</dbReference>
<dbReference type="Proteomes" id="UP000185655">
    <property type="component" value="Unassembled WGS sequence"/>
</dbReference>
<gene>
    <name evidence="4" type="ORF">RR45_GL000580</name>
    <name evidence="5" type="ORF">SAMN02746068_01804</name>
</gene>
<dbReference type="SUPFAM" id="SSF56752">
    <property type="entry name" value="D-aminoacid aminotransferase-like PLP-dependent enzymes"/>
    <property type="match status" value="1"/>
</dbReference>
<keyword evidence="7" id="KW-1185">Reference proteome</keyword>
<comment type="similarity">
    <text evidence="2">Belongs to the class-IV pyridoxal-phosphate-dependent aminotransferase family.</text>
</comment>
<dbReference type="EMBL" id="FPKS01000013">
    <property type="protein sequence ID" value="SFZ76030.1"/>
    <property type="molecule type" value="Genomic_DNA"/>
</dbReference>
<reference evidence="5 6" key="2">
    <citation type="submission" date="2016-11" db="EMBL/GenBank/DDBJ databases">
        <authorList>
            <person name="Jaros S."/>
            <person name="Januszkiewicz K."/>
            <person name="Wedrychowicz H."/>
        </authorList>
    </citation>
    <scope>NUCLEOTIDE SEQUENCE [LARGE SCALE GENOMIC DNA]</scope>
    <source>
        <strain evidence="5 6">DSM 22330</strain>
    </source>
</reference>
<dbReference type="FunFam" id="3.20.10.10:FF:000002">
    <property type="entry name" value="D-alanine aminotransferase"/>
    <property type="match status" value="1"/>
</dbReference>